<evidence type="ECO:0000313" key="3">
    <source>
        <dbReference type="EMBL" id="PWE44795.1"/>
    </source>
</evidence>
<organism evidence="6 7">
    <name type="scientific">Pseudomonas prosekii</name>
    <dbReference type="NCBI Taxonomy" id="1148509"/>
    <lineage>
        <taxon>Bacteria</taxon>
        <taxon>Pseudomonadati</taxon>
        <taxon>Pseudomonadota</taxon>
        <taxon>Gammaproteobacteria</taxon>
        <taxon>Pseudomonadales</taxon>
        <taxon>Pseudomonadaceae</taxon>
        <taxon>Pseudomonas</taxon>
    </lineage>
</organism>
<dbReference type="RefSeq" id="WP_092271785.1">
    <property type="nucleotide sequence ID" value="NZ_CP196739.1"/>
</dbReference>
<reference evidence="6 7" key="1">
    <citation type="submission" date="2016-10" db="EMBL/GenBank/DDBJ databases">
        <authorList>
            <person name="de Groot N.N."/>
        </authorList>
    </citation>
    <scope>NUCLEOTIDE SEQUENCE [LARGE SCALE GENOMIC DNA]</scope>
    <source>
        <strain evidence="6 7">LMG 26867</strain>
    </source>
</reference>
<evidence type="ECO:0000256" key="1">
    <source>
        <dbReference type="ARBA" id="ARBA00007576"/>
    </source>
</evidence>
<protein>
    <submittedName>
        <fullName evidence="3">DUF1508 domain-containing protein</fullName>
    </submittedName>
    <submittedName>
        <fullName evidence="6">Uncharacterized conserved protein YegP, UPF0339 family</fullName>
    </submittedName>
</protein>
<comment type="similarity">
    <text evidence="1">Belongs to the UPF0339 family. Duplicated subfamily.</text>
</comment>
<sequence>MYFEIYRQSKGTSNTGKGQWRWRLRAGNNETVASGESYVNKADCLHVIKLIMGVQEGTPVKEI</sequence>
<evidence type="ECO:0000313" key="8">
    <source>
        <dbReference type="Proteomes" id="UP000245056"/>
    </source>
</evidence>
<reference evidence="3 8" key="3">
    <citation type="submission" date="2018-05" db="EMBL/GenBank/DDBJ databases">
        <title>Genome sequences of two Antarctic strains of Pseudomonas prosekii: insights into adaptation to extreme conditions.</title>
        <authorList>
            <person name="Snopkova K."/>
            <person name="Dufkova K."/>
            <person name="Cejkova D."/>
            <person name="Sedlacek I."/>
            <person name="Smajs D."/>
        </authorList>
    </citation>
    <scope>NUCLEOTIDE SEQUENCE [LARGE SCALE GENOMIC DNA]</scope>
    <source>
        <strain evidence="3 8">P2673</strain>
    </source>
</reference>
<reference evidence="9 10" key="2">
    <citation type="journal article" date="2018" name="Front. Microbiol.">
        <title>Discovery of Phloeophagus Beetles as a Source of Pseudomonas Strains That Produce Potentially New Bioactive Substances and Description of Pseudomonas bohemica sp. nov.</title>
        <authorList>
            <person name="Saati-Santamaria Z."/>
            <person name="Lopez-Mondejar R."/>
            <person name="Jimenez-Gomez A."/>
            <person name="Diez-Mendez A."/>
            <person name="Vetrovsky T."/>
            <person name="Igual J.M."/>
            <person name="Velazquez E."/>
            <person name="Kolarik M."/>
            <person name="Rivas R."/>
            <person name="Garcia-Fraile P."/>
        </authorList>
    </citation>
    <scope>NUCLEOTIDE SEQUENCE [LARGE SCALE GENOMIC DNA]</scope>
    <source>
        <strain evidence="5 10">A2-NA12</strain>
        <strain evidence="4 9">A2-NA13</strain>
    </source>
</reference>
<dbReference type="EMBL" id="QFAW01000014">
    <property type="protein sequence ID" value="PWE44795.1"/>
    <property type="molecule type" value="Genomic_DNA"/>
</dbReference>
<dbReference type="EMBL" id="PEGB01000015">
    <property type="protein sequence ID" value="RLU06356.1"/>
    <property type="molecule type" value="Genomic_DNA"/>
</dbReference>
<dbReference type="Proteomes" id="UP000245056">
    <property type="component" value="Unassembled WGS sequence"/>
</dbReference>
<evidence type="ECO:0000313" key="4">
    <source>
        <dbReference type="EMBL" id="RLU06356.1"/>
    </source>
</evidence>
<evidence type="ECO:0000313" key="6">
    <source>
        <dbReference type="EMBL" id="SDS29474.1"/>
    </source>
</evidence>
<dbReference type="Gene3D" id="3.30.160.160">
    <property type="entry name" value="YegP-like"/>
    <property type="match status" value="1"/>
</dbReference>
<dbReference type="Proteomes" id="UP000282140">
    <property type="component" value="Unassembled WGS sequence"/>
</dbReference>
<dbReference type="Pfam" id="PF07411">
    <property type="entry name" value="DUF1508"/>
    <property type="match status" value="1"/>
</dbReference>
<evidence type="ECO:0000313" key="5">
    <source>
        <dbReference type="EMBL" id="RLU13941.1"/>
    </source>
</evidence>
<dbReference type="EMBL" id="LT629762">
    <property type="protein sequence ID" value="SDS29474.1"/>
    <property type="molecule type" value="Genomic_DNA"/>
</dbReference>
<dbReference type="EMBL" id="PEGA01000002">
    <property type="protein sequence ID" value="RLU13941.1"/>
    <property type="molecule type" value="Genomic_DNA"/>
</dbReference>
<dbReference type="InterPro" id="IPR010879">
    <property type="entry name" value="DUF1508"/>
</dbReference>
<proteinExistence type="inferred from homology"/>
<dbReference type="Proteomes" id="UP000198481">
    <property type="component" value="Chromosome I"/>
</dbReference>
<dbReference type="InterPro" id="IPR036913">
    <property type="entry name" value="YegP-like_sf"/>
</dbReference>
<accession>A0A1H1R103</accession>
<evidence type="ECO:0000259" key="2">
    <source>
        <dbReference type="Pfam" id="PF07411"/>
    </source>
</evidence>
<dbReference type="Proteomes" id="UP000282672">
    <property type="component" value="Unassembled WGS sequence"/>
</dbReference>
<dbReference type="STRING" id="1148509.SAMN05216222_1129"/>
<evidence type="ECO:0000313" key="7">
    <source>
        <dbReference type="Proteomes" id="UP000198481"/>
    </source>
</evidence>
<name>A0A1H1R103_9PSED</name>
<feature type="domain" description="DUF1508" evidence="2">
    <location>
        <begin position="17"/>
        <end position="62"/>
    </location>
</feature>
<keyword evidence="9" id="KW-1185">Reference proteome</keyword>
<evidence type="ECO:0000313" key="9">
    <source>
        <dbReference type="Proteomes" id="UP000282140"/>
    </source>
</evidence>
<dbReference type="OrthoDB" id="9802792at2"/>
<dbReference type="AlphaFoldDB" id="A0A1H1R103"/>
<gene>
    <name evidence="3" type="ORF">C9I49_12620</name>
    <name evidence="5" type="ORF">CS076_01945</name>
    <name evidence="4" type="ORF">CS078_21765</name>
    <name evidence="6" type="ORF">SAMN05216222_1129</name>
</gene>
<evidence type="ECO:0000313" key="10">
    <source>
        <dbReference type="Proteomes" id="UP000282672"/>
    </source>
</evidence>
<dbReference type="SUPFAM" id="SSF160113">
    <property type="entry name" value="YegP-like"/>
    <property type="match status" value="1"/>
</dbReference>